<feature type="compositionally biased region" description="Basic and acidic residues" evidence="1">
    <location>
        <begin position="503"/>
        <end position="520"/>
    </location>
</feature>
<accession>A0AA85J665</accession>
<feature type="compositionally biased region" description="Basic and acidic residues" evidence="1">
    <location>
        <begin position="399"/>
        <end position="410"/>
    </location>
</feature>
<feature type="region of interest" description="Disordered" evidence="1">
    <location>
        <begin position="563"/>
        <end position="673"/>
    </location>
</feature>
<evidence type="ECO:0000313" key="2">
    <source>
        <dbReference type="Proteomes" id="UP000050795"/>
    </source>
</evidence>
<feature type="compositionally biased region" description="Polar residues" evidence="1">
    <location>
        <begin position="469"/>
        <end position="478"/>
    </location>
</feature>
<keyword evidence="2" id="KW-1185">Reference proteome</keyword>
<proteinExistence type="predicted"/>
<dbReference type="Proteomes" id="UP000050795">
    <property type="component" value="Unassembled WGS sequence"/>
</dbReference>
<feature type="compositionally biased region" description="Basic and acidic residues" evidence="1">
    <location>
        <begin position="565"/>
        <end position="575"/>
    </location>
</feature>
<evidence type="ECO:0000256" key="1">
    <source>
        <dbReference type="SAM" id="MobiDB-lite"/>
    </source>
</evidence>
<protein>
    <submittedName>
        <fullName evidence="3">Uncharacterized protein</fullName>
    </submittedName>
</protein>
<dbReference type="AlphaFoldDB" id="A0AA85J665"/>
<feature type="compositionally biased region" description="Acidic residues" evidence="1">
    <location>
        <begin position="375"/>
        <end position="387"/>
    </location>
</feature>
<reference evidence="3" key="2">
    <citation type="submission" date="2023-11" db="UniProtKB">
        <authorList>
            <consortium name="WormBaseParasite"/>
        </authorList>
    </citation>
    <scope>IDENTIFICATION</scope>
</reference>
<name>A0AA85J665_TRIRE</name>
<feature type="region of interest" description="Disordered" evidence="1">
    <location>
        <begin position="356"/>
        <end position="431"/>
    </location>
</feature>
<reference evidence="2" key="1">
    <citation type="submission" date="2022-06" db="EMBL/GenBank/DDBJ databases">
        <authorList>
            <person name="Berger JAMES D."/>
            <person name="Berger JAMES D."/>
        </authorList>
    </citation>
    <scope>NUCLEOTIDE SEQUENCE [LARGE SCALE GENOMIC DNA]</scope>
</reference>
<evidence type="ECO:0000313" key="3">
    <source>
        <dbReference type="WBParaSite" id="TREG1_131570.1"/>
    </source>
</evidence>
<feature type="compositionally biased region" description="Basic residues" evidence="1">
    <location>
        <begin position="357"/>
        <end position="370"/>
    </location>
</feature>
<sequence>MSETGSRISISYPKSRQRKLNSSIRLMHSRALLNTSRRLVQRSVNQSINSGTSLRNNNVSLAKKVSELQIELNSQRMAAQQANIDLVKCRLELMRLQSYKEARERIKNAFLNIQESLCSQVELGMSVINLVKETMSLLDSNEPPNQVTKCPSILGDTTFDLDATVSILRGITRRGHVTGRDFRRREFNNIPEMENSPRTLTDNFIEEVRCLGTDGNNTNEDKYTNDQELNPLPLGETSNVGRPSHPLRQICVTVPSSPAPAEEEEQLPEILATPRNCVSPNKDDDVEKETLRRETVGEINETATVTAPPPVDVVNRNENNAVVPHEDWSTRSHLVRRARLNAKPIIDTSSFLEPPVVKKKKKKVVKRRLIRSADSEDDDDDDDDDGDDGKGKNAGTMKNNDDGNKTDGKSRSKGLKVRKTNNPDIVESVPQQTTGRIIETCFRRPGQLTFKVDAKNPLNICARSGTVVNRQNNPSSAVEQGKQQRKTRSKTRFIDCITGSKSPDSRSSDKENMAGNERKLPQGIKSANVFDLSMNQTANLSVLPPTLNDLRIIKQGEKYQQQVEGLKDRQGDSTEGKISSTAAATRKRPVLGELQLQNGEVNSPIGDNRRPSVLLVPLVSGNQPPDSDAKESKSRKGKFRRLCLHDDGDENGAVGSNNNNNNNGTAPRKSLRNKRKSIDNVVVDPLITARSYHFIPLANKHQLSCDLFPQVLILGKSRGLASCVHFRAPFSG</sequence>
<organism evidence="2 3">
    <name type="scientific">Trichobilharzia regenti</name>
    <name type="common">Nasal bird schistosome</name>
    <dbReference type="NCBI Taxonomy" id="157069"/>
    <lineage>
        <taxon>Eukaryota</taxon>
        <taxon>Metazoa</taxon>
        <taxon>Spiralia</taxon>
        <taxon>Lophotrochozoa</taxon>
        <taxon>Platyhelminthes</taxon>
        <taxon>Trematoda</taxon>
        <taxon>Digenea</taxon>
        <taxon>Strigeidida</taxon>
        <taxon>Schistosomatoidea</taxon>
        <taxon>Schistosomatidae</taxon>
        <taxon>Trichobilharzia</taxon>
    </lineage>
</organism>
<feature type="region of interest" description="Disordered" evidence="1">
    <location>
        <begin position="469"/>
        <end position="521"/>
    </location>
</feature>
<dbReference type="WBParaSite" id="TREG1_131570.1">
    <property type="protein sequence ID" value="TREG1_131570.1"/>
    <property type="gene ID" value="TREG1_131570"/>
</dbReference>